<name>A0A1E7R391_9GAMM</name>
<dbReference type="Gene3D" id="3.90.1480.10">
    <property type="entry name" value="Alpha-2,3-sialyltransferase"/>
    <property type="match status" value="1"/>
</dbReference>
<dbReference type="RefSeq" id="WP_070070372.1">
    <property type="nucleotide sequence ID" value="NZ_MKKK01000040.1"/>
</dbReference>
<dbReference type="OrthoDB" id="9177936at2"/>
<dbReference type="EMBL" id="MKKK01000040">
    <property type="protein sequence ID" value="OEY93839.1"/>
    <property type="molecule type" value="Genomic_DNA"/>
</dbReference>
<dbReference type="AlphaFoldDB" id="A0A1E7R391"/>
<organism evidence="1 2">
    <name type="scientific">Acinetobacter qingfengensis</name>
    <dbReference type="NCBI Taxonomy" id="1262585"/>
    <lineage>
        <taxon>Bacteria</taxon>
        <taxon>Pseudomonadati</taxon>
        <taxon>Pseudomonadota</taxon>
        <taxon>Gammaproteobacteria</taxon>
        <taxon>Moraxellales</taxon>
        <taxon>Moraxellaceae</taxon>
        <taxon>Acinetobacter</taxon>
    </lineage>
</organism>
<comment type="caution">
    <text evidence="1">The sequence shown here is derived from an EMBL/GenBank/DDBJ whole genome shotgun (WGS) entry which is preliminary data.</text>
</comment>
<reference evidence="1 2" key="1">
    <citation type="submission" date="2016-09" db="EMBL/GenBank/DDBJ databases">
        <authorList>
            <person name="Capua I."/>
            <person name="De Benedictis P."/>
            <person name="Joannis T."/>
            <person name="Lombin L.H."/>
            <person name="Cattoli G."/>
        </authorList>
    </citation>
    <scope>NUCLEOTIDE SEQUENCE [LARGE SCALE GENOMIC DNA]</scope>
    <source>
        <strain evidence="1 2">ANC 4671</strain>
    </source>
</reference>
<gene>
    <name evidence="1" type="ORF">BJI46_13915</name>
</gene>
<dbReference type="STRING" id="1262585.BJI46_13915"/>
<evidence type="ECO:0000313" key="1">
    <source>
        <dbReference type="EMBL" id="OEY93839.1"/>
    </source>
</evidence>
<evidence type="ECO:0000313" key="2">
    <source>
        <dbReference type="Proteomes" id="UP000185895"/>
    </source>
</evidence>
<proteinExistence type="predicted"/>
<sequence>MSPSTRIHPLKRDFFKFIYKFSHPKSYKHNRRYWPYYRVIRNSKQQIEKIYFNNILVCENHLIQNLDISNNIMLVATGPSIAQLNADIFIQENLDYLGVNGAISLENINFKYYVIIDHNFIANRFDLVEKVLKTDGIFFTTPRCLDSILRKIEFTNIQRKIQVIETVTHDHIDVFMQERRSVNRQHPSYTFINQLGFSKNIYDGVFDYLTVAYTALQIIYTLNYSTIYLAGIDMNNFSQPRFYENQDNQQPTLLNIHTGTILQAFDVANTCFEKQHIRVFNLSLTSAIESFPKITFNPSIVWDKNQVVTG</sequence>
<dbReference type="Proteomes" id="UP000185895">
    <property type="component" value="Unassembled WGS sequence"/>
</dbReference>
<keyword evidence="2" id="KW-1185">Reference proteome</keyword>
<accession>A0A1E7R391</accession>
<protein>
    <submittedName>
        <fullName evidence="1">Lipopolysaccharide biosynthesis protein</fullName>
    </submittedName>
</protein>